<evidence type="ECO:0000313" key="3">
    <source>
        <dbReference type="Proteomes" id="UP000886520"/>
    </source>
</evidence>
<reference evidence="2" key="1">
    <citation type="submission" date="2021-01" db="EMBL/GenBank/DDBJ databases">
        <title>Adiantum capillus-veneris genome.</title>
        <authorList>
            <person name="Fang Y."/>
            <person name="Liao Q."/>
        </authorList>
    </citation>
    <scope>NUCLEOTIDE SEQUENCE</scope>
    <source>
        <strain evidence="2">H3</strain>
        <tissue evidence="2">Leaf</tissue>
    </source>
</reference>
<dbReference type="InterPro" id="IPR044789">
    <property type="entry name" value="Put_A1-4-GlycosylTfrase_plant"/>
</dbReference>
<dbReference type="EMBL" id="JABFUD020000014">
    <property type="protein sequence ID" value="KAI5070396.1"/>
    <property type="molecule type" value="Genomic_DNA"/>
</dbReference>
<dbReference type="SUPFAM" id="SSF53448">
    <property type="entry name" value="Nucleotide-diphospho-sugar transferases"/>
    <property type="match status" value="1"/>
</dbReference>
<dbReference type="Proteomes" id="UP000886520">
    <property type="component" value="Chromosome 14"/>
</dbReference>
<sequence length="158" mass="18497">CYINIPKPHQPSKEVDQKIDRWTMLNSGVMAFNKKSPSLLKFIEEFCICFDGSVWGHNGPPLLTRVLMREPNLEVKVMDRSAFSPVHWDHIGSYFQAPRNDTEKQWVEAEMKQLIHHSFCLHLWNRVSKNMFVEPGSIIDRVFQHVCILCDSNHTYAR</sequence>
<dbReference type="InterPro" id="IPR029044">
    <property type="entry name" value="Nucleotide-diphossugar_trans"/>
</dbReference>
<feature type="domain" description="Alpha 1,4-glycosyltransferase" evidence="1">
    <location>
        <begin position="31"/>
        <end position="150"/>
    </location>
</feature>
<gene>
    <name evidence="2" type="ORF">GOP47_0014739</name>
</gene>
<dbReference type="OrthoDB" id="409543at2759"/>
<evidence type="ECO:0000259" key="1">
    <source>
        <dbReference type="Pfam" id="PF04572"/>
    </source>
</evidence>
<dbReference type="InterPro" id="IPR007652">
    <property type="entry name" value="A1-4-GlycosylTfrase_dom"/>
</dbReference>
<protein>
    <recommendedName>
        <fullName evidence="1">Alpha 1,4-glycosyltransferase domain-containing protein</fullName>
    </recommendedName>
</protein>
<dbReference type="AlphaFoldDB" id="A0A9D4UMT2"/>
<feature type="non-terminal residue" evidence="2">
    <location>
        <position position="158"/>
    </location>
</feature>
<organism evidence="2 3">
    <name type="scientific">Adiantum capillus-veneris</name>
    <name type="common">Maidenhair fern</name>
    <dbReference type="NCBI Taxonomy" id="13818"/>
    <lineage>
        <taxon>Eukaryota</taxon>
        <taxon>Viridiplantae</taxon>
        <taxon>Streptophyta</taxon>
        <taxon>Embryophyta</taxon>
        <taxon>Tracheophyta</taxon>
        <taxon>Polypodiopsida</taxon>
        <taxon>Polypodiidae</taxon>
        <taxon>Polypodiales</taxon>
        <taxon>Pteridineae</taxon>
        <taxon>Pteridaceae</taxon>
        <taxon>Vittarioideae</taxon>
        <taxon>Adiantum</taxon>
    </lineage>
</organism>
<dbReference type="Pfam" id="PF04572">
    <property type="entry name" value="Gb3_synth"/>
    <property type="match status" value="1"/>
</dbReference>
<dbReference type="PANTHER" id="PTHR46781">
    <property type="entry name" value="ALPHA 1,4-GLYCOSYLTRANSFERASE FAMILY PROTEIN"/>
    <property type="match status" value="1"/>
</dbReference>
<name>A0A9D4UMT2_ADICA</name>
<proteinExistence type="predicted"/>
<evidence type="ECO:0000313" key="2">
    <source>
        <dbReference type="EMBL" id="KAI5070396.1"/>
    </source>
</evidence>
<dbReference type="PANTHER" id="PTHR46781:SF5">
    <property type="entry name" value="ALPHA 1,4-GLYCOSYLTRANSFERASE FAMILY PROTEIN"/>
    <property type="match status" value="1"/>
</dbReference>
<keyword evidence="3" id="KW-1185">Reference proteome</keyword>
<accession>A0A9D4UMT2</accession>
<comment type="caution">
    <text evidence="2">The sequence shown here is derived from an EMBL/GenBank/DDBJ whole genome shotgun (WGS) entry which is preliminary data.</text>
</comment>